<sequence length="126" mass="13297">MCNSCHSYRASGRCSSSFMRALSNLFAVRGETTDDCTCNCGDTCNCGCNNCCESCTPCTCTPCTCEPCTCECPPTTCTPCTCAPCNCSDTCNCCSGSTGGTDSYYARQYAIGRTYVSGCNSCYMGF</sequence>
<name>A0A9D2H316_9FIRM</name>
<protein>
    <submittedName>
        <fullName evidence="1">Uncharacterized protein</fullName>
    </submittedName>
</protein>
<evidence type="ECO:0000313" key="2">
    <source>
        <dbReference type="Proteomes" id="UP000824221"/>
    </source>
</evidence>
<organism evidence="1 2">
    <name type="scientific">Candidatus Gallimonas gallistercoris</name>
    <dbReference type="NCBI Taxonomy" id="2838602"/>
    <lineage>
        <taxon>Bacteria</taxon>
        <taxon>Bacillati</taxon>
        <taxon>Bacillota</taxon>
        <taxon>Clostridia</taxon>
        <taxon>Candidatus Gallimonas</taxon>
    </lineage>
</organism>
<reference evidence="1" key="2">
    <citation type="submission" date="2021-04" db="EMBL/GenBank/DDBJ databases">
        <authorList>
            <person name="Gilroy R."/>
        </authorList>
    </citation>
    <scope>NUCLEOTIDE SEQUENCE</scope>
    <source>
        <strain evidence="1">CHK156-179</strain>
    </source>
</reference>
<dbReference type="EMBL" id="DXAJ01000047">
    <property type="protein sequence ID" value="HJA02375.1"/>
    <property type="molecule type" value="Genomic_DNA"/>
</dbReference>
<accession>A0A9D2H316</accession>
<reference evidence="1" key="1">
    <citation type="journal article" date="2021" name="PeerJ">
        <title>Extensive microbial diversity within the chicken gut microbiome revealed by metagenomics and culture.</title>
        <authorList>
            <person name="Gilroy R."/>
            <person name="Ravi A."/>
            <person name="Getino M."/>
            <person name="Pursley I."/>
            <person name="Horton D.L."/>
            <person name="Alikhan N.F."/>
            <person name="Baker D."/>
            <person name="Gharbi K."/>
            <person name="Hall N."/>
            <person name="Watson M."/>
            <person name="Adriaenssens E.M."/>
            <person name="Foster-Nyarko E."/>
            <person name="Jarju S."/>
            <person name="Secka A."/>
            <person name="Antonio M."/>
            <person name="Oren A."/>
            <person name="Chaudhuri R.R."/>
            <person name="La Ragione R."/>
            <person name="Hildebrand F."/>
            <person name="Pallen M.J."/>
        </authorList>
    </citation>
    <scope>NUCLEOTIDE SEQUENCE</scope>
    <source>
        <strain evidence="1">CHK156-179</strain>
    </source>
</reference>
<proteinExistence type="predicted"/>
<gene>
    <name evidence="1" type="ORF">H9797_03225</name>
</gene>
<comment type="caution">
    <text evidence="1">The sequence shown here is derived from an EMBL/GenBank/DDBJ whole genome shotgun (WGS) entry which is preliminary data.</text>
</comment>
<dbReference type="Proteomes" id="UP000824221">
    <property type="component" value="Unassembled WGS sequence"/>
</dbReference>
<evidence type="ECO:0000313" key="1">
    <source>
        <dbReference type="EMBL" id="HJA02375.1"/>
    </source>
</evidence>
<dbReference type="AlphaFoldDB" id="A0A9D2H316"/>